<dbReference type="InterPro" id="IPR001892">
    <property type="entry name" value="Ribosomal_uS13"/>
</dbReference>
<dbReference type="FunFam" id="4.10.910.10:FF:000001">
    <property type="entry name" value="30S ribosomal protein S13"/>
    <property type="match status" value="1"/>
</dbReference>
<dbReference type="FunCoup" id="A0A2R6R2G5">
    <property type="interactions" value="1818"/>
</dbReference>
<dbReference type="OrthoDB" id="525520at2759"/>
<comment type="caution">
    <text evidence="7">The sequence shown here is derived from an EMBL/GenBank/DDBJ whole genome shotgun (WGS) entry which is preliminary data.</text>
</comment>
<keyword evidence="4" id="KW-0694">RNA-binding</keyword>
<organism evidence="7 8">
    <name type="scientific">Actinidia chinensis var. chinensis</name>
    <name type="common">Chinese soft-hair kiwi</name>
    <dbReference type="NCBI Taxonomy" id="1590841"/>
    <lineage>
        <taxon>Eukaryota</taxon>
        <taxon>Viridiplantae</taxon>
        <taxon>Streptophyta</taxon>
        <taxon>Embryophyta</taxon>
        <taxon>Tracheophyta</taxon>
        <taxon>Spermatophyta</taxon>
        <taxon>Magnoliopsida</taxon>
        <taxon>eudicotyledons</taxon>
        <taxon>Gunneridae</taxon>
        <taxon>Pentapetalae</taxon>
        <taxon>asterids</taxon>
        <taxon>Ericales</taxon>
        <taxon>Actinidiaceae</taxon>
        <taxon>Actinidia</taxon>
    </lineage>
</organism>
<dbReference type="GO" id="GO:0003735">
    <property type="term" value="F:structural constituent of ribosome"/>
    <property type="evidence" value="ECO:0007669"/>
    <property type="project" value="InterPro"/>
</dbReference>
<dbReference type="SUPFAM" id="SSF46946">
    <property type="entry name" value="S13-like H2TH domain"/>
    <property type="match status" value="1"/>
</dbReference>
<evidence type="ECO:0000256" key="2">
    <source>
        <dbReference type="ARBA" id="ARBA00011458"/>
    </source>
</evidence>
<dbReference type="EMBL" id="NKQK01000010">
    <property type="protein sequence ID" value="PSS19437.1"/>
    <property type="molecule type" value="Genomic_DNA"/>
</dbReference>
<keyword evidence="8" id="KW-1185">Reference proteome</keyword>
<evidence type="ECO:0000256" key="6">
    <source>
        <dbReference type="ARBA" id="ARBA00023274"/>
    </source>
</evidence>
<dbReference type="PROSITE" id="PS00646">
    <property type="entry name" value="RIBOSOMAL_S13_1"/>
    <property type="match status" value="1"/>
</dbReference>
<dbReference type="GO" id="GO:0005739">
    <property type="term" value="C:mitochondrion"/>
    <property type="evidence" value="ECO:0007669"/>
    <property type="project" value="TreeGrafter"/>
</dbReference>
<accession>A0A2R6R2G5</accession>
<dbReference type="AlphaFoldDB" id="A0A2R6R2G5"/>
<dbReference type="GO" id="GO:0006412">
    <property type="term" value="P:translation"/>
    <property type="evidence" value="ECO:0007669"/>
    <property type="project" value="InterPro"/>
</dbReference>
<comment type="similarity">
    <text evidence="1">Belongs to the universal ribosomal protein uS13 family.</text>
</comment>
<evidence type="ECO:0000256" key="3">
    <source>
        <dbReference type="ARBA" id="ARBA00022730"/>
    </source>
</evidence>
<dbReference type="OMA" id="TITSRTC"/>
<dbReference type="InterPro" id="IPR027437">
    <property type="entry name" value="Rbsml_uS13_C"/>
</dbReference>
<dbReference type="HAMAP" id="MF_01315">
    <property type="entry name" value="Ribosomal_uS13"/>
    <property type="match status" value="1"/>
</dbReference>
<gene>
    <name evidence="7" type="ORF">CEY00_Acc11487</name>
</gene>
<keyword evidence="3" id="KW-0699">rRNA-binding</keyword>
<sequence>MAQVLQATPFLPSLSFLRSTTTTTTRKPNSLSFRTPATTPLKNRGLKITCARVGGVEIPNNKRVQYSLQYIHGIGRTRAKQILCDLKMENKITKDLSEDELIILRREVSNYMIEGDLRRFNALAIKRLKEIQCYRGIRHIKGLPCRGQRTKNNCRTLKGKRVAIAGKKKAPR</sequence>
<dbReference type="InterPro" id="IPR019980">
    <property type="entry name" value="Ribosomal_uS13_bac-type"/>
</dbReference>
<evidence type="ECO:0000256" key="5">
    <source>
        <dbReference type="ARBA" id="ARBA00022980"/>
    </source>
</evidence>
<dbReference type="Gene3D" id="4.10.910.10">
    <property type="entry name" value="30s ribosomal protein s13, domain 2"/>
    <property type="match status" value="1"/>
</dbReference>
<evidence type="ECO:0000256" key="1">
    <source>
        <dbReference type="ARBA" id="ARBA00008080"/>
    </source>
</evidence>
<dbReference type="GO" id="GO:0019843">
    <property type="term" value="F:rRNA binding"/>
    <property type="evidence" value="ECO:0007669"/>
    <property type="project" value="UniProtKB-KW"/>
</dbReference>
<dbReference type="InterPro" id="IPR010979">
    <property type="entry name" value="Ribosomal_uS13-like_H2TH"/>
</dbReference>
<dbReference type="GO" id="GO:0015935">
    <property type="term" value="C:small ribosomal subunit"/>
    <property type="evidence" value="ECO:0007669"/>
    <property type="project" value="TreeGrafter"/>
</dbReference>
<dbReference type="InterPro" id="IPR018269">
    <property type="entry name" value="Ribosomal_uS13_CS"/>
</dbReference>
<reference evidence="8" key="2">
    <citation type="journal article" date="2018" name="BMC Genomics">
        <title>A manually annotated Actinidia chinensis var. chinensis (kiwifruit) genome highlights the challenges associated with draft genomes and gene prediction in plants.</title>
        <authorList>
            <person name="Pilkington S.M."/>
            <person name="Crowhurst R."/>
            <person name="Hilario E."/>
            <person name="Nardozza S."/>
            <person name="Fraser L."/>
            <person name="Peng Y."/>
            <person name="Gunaseelan K."/>
            <person name="Simpson R."/>
            <person name="Tahir J."/>
            <person name="Deroles S.C."/>
            <person name="Templeton K."/>
            <person name="Luo Z."/>
            <person name="Davy M."/>
            <person name="Cheng C."/>
            <person name="McNeilage M."/>
            <person name="Scaglione D."/>
            <person name="Liu Y."/>
            <person name="Zhang Q."/>
            <person name="Datson P."/>
            <person name="De Silva N."/>
            <person name="Gardiner S.E."/>
            <person name="Bassett H."/>
            <person name="Chagne D."/>
            <person name="McCallum J."/>
            <person name="Dzierzon H."/>
            <person name="Deng C."/>
            <person name="Wang Y.Y."/>
            <person name="Barron L."/>
            <person name="Manako K."/>
            <person name="Bowen J."/>
            <person name="Foster T.M."/>
            <person name="Erridge Z.A."/>
            <person name="Tiffin H."/>
            <person name="Waite C.N."/>
            <person name="Davies K.M."/>
            <person name="Grierson E.P."/>
            <person name="Laing W.A."/>
            <person name="Kirk R."/>
            <person name="Chen X."/>
            <person name="Wood M."/>
            <person name="Montefiori M."/>
            <person name="Brummell D.A."/>
            <person name="Schwinn K.E."/>
            <person name="Catanach A."/>
            <person name="Fullerton C."/>
            <person name="Li D."/>
            <person name="Meiyalaghan S."/>
            <person name="Nieuwenhuizen N."/>
            <person name="Read N."/>
            <person name="Prakash R."/>
            <person name="Hunter D."/>
            <person name="Zhang H."/>
            <person name="McKenzie M."/>
            <person name="Knabel M."/>
            <person name="Harris A."/>
            <person name="Allan A.C."/>
            <person name="Gleave A."/>
            <person name="Chen A."/>
            <person name="Janssen B.J."/>
            <person name="Plunkett B."/>
            <person name="Ampomah-Dwamena C."/>
            <person name="Voogd C."/>
            <person name="Leif D."/>
            <person name="Lafferty D."/>
            <person name="Souleyre E.J.F."/>
            <person name="Varkonyi-Gasic E."/>
            <person name="Gambi F."/>
            <person name="Hanley J."/>
            <person name="Yao J.L."/>
            <person name="Cheung J."/>
            <person name="David K.M."/>
            <person name="Warren B."/>
            <person name="Marsh K."/>
            <person name="Snowden K.C."/>
            <person name="Lin-Wang K."/>
            <person name="Brian L."/>
            <person name="Martinez-Sanchez M."/>
            <person name="Wang M."/>
            <person name="Ileperuma N."/>
            <person name="Macnee N."/>
            <person name="Campin R."/>
            <person name="McAtee P."/>
            <person name="Drummond R.S.M."/>
            <person name="Espley R.V."/>
            <person name="Ireland H.S."/>
            <person name="Wu R."/>
            <person name="Atkinson R.G."/>
            <person name="Karunairetnam S."/>
            <person name="Bulley S."/>
            <person name="Chunkath S."/>
            <person name="Hanley Z."/>
            <person name="Storey R."/>
            <person name="Thrimawithana A.H."/>
            <person name="Thomson S."/>
            <person name="David C."/>
            <person name="Testolin R."/>
            <person name="Huang H."/>
            <person name="Hellens R.P."/>
            <person name="Schaffer R.J."/>
        </authorList>
    </citation>
    <scope>NUCLEOTIDE SEQUENCE [LARGE SCALE GENOMIC DNA]</scope>
    <source>
        <strain evidence="8">cv. Red5</strain>
    </source>
</reference>
<comment type="subunit">
    <text evidence="2">Part of the 30S ribosomal subunit.</text>
</comment>
<dbReference type="NCBIfam" id="TIGR03631">
    <property type="entry name" value="uS13_bact"/>
    <property type="match status" value="1"/>
</dbReference>
<keyword evidence="5 7" id="KW-0689">Ribosomal protein</keyword>
<dbReference type="Proteomes" id="UP000241394">
    <property type="component" value="Chromosome LG10"/>
</dbReference>
<reference evidence="7 8" key="1">
    <citation type="submission" date="2017-07" db="EMBL/GenBank/DDBJ databases">
        <title>An improved, manually edited Actinidia chinensis var. chinensis (kiwifruit) genome highlights the challenges associated with draft genomes and gene prediction in plants.</title>
        <authorList>
            <person name="Pilkington S."/>
            <person name="Crowhurst R."/>
            <person name="Hilario E."/>
            <person name="Nardozza S."/>
            <person name="Fraser L."/>
            <person name="Peng Y."/>
            <person name="Gunaseelan K."/>
            <person name="Simpson R."/>
            <person name="Tahir J."/>
            <person name="Deroles S."/>
            <person name="Templeton K."/>
            <person name="Luo Z."/>
            <person name="Davy M."/>
            <person name="Cheng C."/>
            <person name="Mcneilage M."/>
            <person name="Scaglione D."/>
            <person name="Liu Y."/>
            <person name="Zhang Q."/>
            <person name="Datson P."/>
            <person name="De Silva N."/>
            <person name="Gardiner S."/>
            <person name="Bassett H."/>
            <person name="Chagne D."/>
            <person name="Mccallum J."/>
            <person name="Dzierzon H."/>
            <person name="Deng C."/>
            <person name="Wang Y.-Y."/>
            <person name="Barron N."/>
            <person name="Manako K."/>
            <person name="Bowen J."/>
            <person name="Foster T."/>
            <person name="Erridge Z."/>
            <person name="Tiffin H."/>
            <person name="Waite C."/>
            <person name="Davies K."/>
            <person name="Grierson E."/>
            <person name="Laing W."/>
            <person name="Kirk R."/>
            <person name="Chen X."/>
            <person name="Wood M."/>
            <person name="Montefiori M."/>
            <person name="Brummell D."/>
            <person name="Schwinn K."/>
            <person name="Catanach A."/>
            <person name="Fullerton C."/>
            <person name="Li D."/>
            <person name="Meiyalaghan S."/>
            <person name="Nieuwenhuizen N."/>
            <person name="Read N."/>
            <person name="Prakash R."/>
            <person name="Hunter D."/>
            <person name="Zhang H."/>
            <person name="Mckenzie M."/>
            <person name="Knabel M."/>
            <person name="Harris A."/>
            <person name="Allan A."/>
            <person name="Chen A."/>
            <person name="Janssen B."/>
            <person name="Plunkett B."/>
            <person name="Dwamena C."/>
            <person name="Voogd C."/>
            <person name="Leif D."/>
            <person name="Lafferty D."/>
            <person name="Souleyre E."/>
            <person name="Varkonyi-Gasic E."/>
            <person name="Gambi F."/>
            <person name="Hanley J."/>
            <person name="Yao J.-L."/>
            <person name="Cheung J."/>
            <person name="David K."/>
            <person name="Warren B."/>
            <person name="Marsh K."/>
            <person name="Snowden K."/>
            <person name="Lin-Wang K."/>
            <person name="Brian L."/>
            <person name="Martinez-Sanchez M."/>
            <person name="Wang M."/>
            <person name="Ileperuma N."/>
            <person name="Macnee N."/>
            <person name="Campin R."/>
            <person name="Mcatee P."/>
            <person name="Drummond R."/>
            <person name="Espley R."/>
            <person name="Ireland H."/>
            <person name="Wu R."/>
            <person name="Atkinson R."/>
            <person name="Karunairetnam S."/>
            <person name="Bulley S."/>
            <person name="Chunkath S."/>
            <person name="Hanley Z."/>
            <person name="Storey R."/>
            <person name="Thrimawithana A."/>
            <person name="Thomson S."/>
            <person name="David C."/>
            <person name="Testolin R."/>
        </authorList>
    </citation>
    <scope>NUCLEOTIDE SEQUENCE [LARGE SCALE GENOMIC DNA]</scope>
    <source>
        <strain evidence="8">cv. Red5</strain>
        <tissue evidence="7">Young leaf</tissue>
    </source>
</reference>
<dbReference type="FunFam" id="1.10.8.50:FF:000001">
    <property type="entry name" value="30S ribosomal protein S13"/>
    <property type="match status" value="1"/>
</dbReference>
<dbReference type="InParanoid" id="A0A2R6R2G5"/>
<dbReference type="PROSITE" id="PS50159">
    <property type="entry name" value="RIBOSOMAL_S13_2"/>
    <property type="match status" value="1"/>
</dbReference>
<keyword evidence="6" id="KW-0687">Ribonucleoprotein</keyword>
<dbReference type="Gene3D" id="1.10.8.50">
    <property type="match status" value="1"/>
</dbReference>
<dbReference type="PANTHER" id="PTHR10871">
    <property type="entry name" value="30S RIBOSOMAL PROTEIN S13/40S RIBOSOMAL PROTEIN S18"/>
    <property type="match status" value="1"/>
</dbReference>
<proteinExistence type="inferred from homology"/>
<name>A0A2R6R2G5_ACTCC</name>
<dbReference type="STRING" id="1590841.A0A2R6R2G5"/>
<protein>
    <submittedName>
        <fullName evidence="7">30S ribosomal protein</fullName>
    </submittedName>
</protein>
<dbReference type="Gramene" id="PSS19437">
    <property type="protein sequence ID" value="PSS19437"/>
    <property type="gene ID" value="CEY00_Acc11487"/>
</dbReference>
<evidence type="ECO:0000313" key="8">
    <source>
        <dbReference type="Proteomes" id="UP000241394"/>
    </source>
</evidence>
<dbReference type="PANTHER" id="PTHR10871:SF1">
    <property type="entry name" value="SMALL RIBOSOMAL SUBUNIT PROTEIN US13M"/>
    <property type="match status" value="1"/>
</dbReference>
<evidence type="ECO:0000256" key="4">
    <source>
        <dbReference type="ARBA" id="ARBA00022884"/>
    </source>
</evidence>
<evidence type="ECO:0000313" key="7">
    <source>
        <dbReference type="EMBL" id="PSS19437.1"/>
    </source>
</evidence>
<dbReference type="Pfam" id="PF00416">
    <property type="entry name" value="Ribosomal_S13"/>
    <property type="match status" value="1"/>
</dbReference>